<keyword evidence="1" id="KW-0812">Transmembrane</keyword>
<evidence type="ECO:0000313" key="2">
    <source>
        <dbReference type="EMBL" id="GAA4622189.1"/>
    </source>
</evidence>
<proteinExistence type="predicted"/>
<feature type="transmembrane region" description="Helical" evidence="1">
    <location>
        <begin position="71"/>
        <end position="92"/>
    </location>
</feature>
<organism evidence="2 3">
    <name type="scientific">Actinoallomurus vinaceus</name>
    <dbReference type="NCBI Taxonomy" id="1080074"/>
    <lineage>
        <taxon>Bacteria</taxon>
        <taxon>Bacillati</taxon>
        <taxon>Actinomycetota</taxon>
        <taxon>Actinomycetes</taxon>
        <taxon>Streptosporangiales</taxon>
        <taxon>Thermomonosporaceae</taxon>
        <taxon>Actinoallomurus</taxon>
    </lineage>
</organism>
<reference evidence="3" key="1">
    <citation type="journal article" date="2019" name="Int. J. Syst. Evol. Microbiol.">
        <title>The Global Catalogue of Microorganisms (GCM) 10K type strain sequencing project: providing services to taxonomists for standard genome sequencing and annotation.</title>
        <authorList>
            <consortium name="The Broad Institute Genomics Platform"/>
            <consortium name="The Broad Institute Genome Sequencing Center for Infectious Disease"/>
            <person name="Wu L."/>
            <person name="Ma J."/>
        </authorList>
    </citation>
    <scope>NUCLEOTIDE SEQUENCE [LARGE SCALE GENOMIC DNA]</scope>
    <source>
        <strain evidence="3">JCM 17939</strain>
    </source>
</reference>
<evidence type="ECO:0000256" key="1">
    <source>
        <dbReference type="SAM" id="Phobius"/>
    </source>
</evidence>
<keyword evidence="1" id="KW-0472">Membrane</keyword>
<evidence type="ECO:0000313" key="3">
    <source>
        <dbReference type="Proteomes" id="UP001501442"/>
    </source>
</evidence>
<feature type="transmembrane region" description="Helical" evidence="1">
    <location>
        <begin position="39"/>
        <end position="59"/>
    </location>
</feature>
<sequence length="199" mass="21503">MRTAMTRALVILAVGVIVITGFAAWNPLKYVYLQPVGTAFPVLPVGVALLLAAPALRSASRQGHSDLRKTLAPAGVIVGIVLLVISLLYIVVTREPARTVGRVVSPDHRYTVLIREDVADGSFLHTVAVLRTTDGLLSRQTPVLFSCPNGWSYSTPDIRFAGPNIIDLRYPNGDVRQATLDRTSFTVHPVTRLGCDHGP</sequence>
<keyword evidence="3" id="KW-1185">Reference proteome</keyword>
<accession>A0ABP8U2S4</accession>
<dbReference type="Proteomes" id="UP001501442">
    <property type="component" value="Unassembled WGS sequence"/>
</dbReference>
<name>A0ABP8U2S4_9ACTN</name>
<dbReference type="EMBL" id="BAABHK010000002">
    <property type="protein sequence ID" value="GAA4622189.1"/>
    <property type="molecule type" value="Genomic_DNA"/>
</dbReference>
<keyword evidence="1" id="KW-1133">Transmembrane helix</keyword>
<gene>
    <name evidence="2" type="ORF">GCM10023196_013360</name>
</gene>
<protein>
    <submittedName>
        <fullName evidence="2">Uncharacterized protein</fullName>
    </submittedName>
</protein>
<comment type="caution">
    <text evidence="2">The sequence shown here is derived from an EMBL/GenBank/DDBJ whole genome shotgun (WGS) entry which is preliminary data.</text>
</comment>
<dbReference type="RefSeq" id="WP_345429761.1">
    <property type="nucleotide sequence ID" value="NZ_BAABHK010000002.1"/>
</dbReference>